<name>A0A023C032_9FLAO</name>
<dbReference type="OrthoDB" id="1163596at2"/>
<dbReference type="SUPFAM" id="SSF49464">
    <property type="entry name" value="Carboxypeptidase regulatory domain-like"/>
    <property type="match status" value="1"/>
</dbReference>
<dbReference type="Proteomes" id="UP000023541">
    <property type="component" value="Unassembled WGS sequence"/>
</dbReference>
<reference evidence="1 2" key="1">
    <citation type="submission" date="2014-04" db="EMBL/GenBank/DDBJ databases">
        <title>Aquimarina sp. 22II-S11-z7 Genome Sequencing.</title>
        <authorList>
            <person name="Lai Q."/>
        </authorList>
    </citation>
    <scope>NUCLEOTIDE SEQUENCE [LARGE SCALE GENOMIC DNA]</scope>
    <source>
        <strain evidence="1 2">22II-S11-z7</strain>
    </source>
</reference>
<keyword evidence="2" id="KW-1185">Reference proteome</keyword>
<dbReference type="EMBL" id="AQRA01000001">
    <property type="protein sequence ID" value="EZH75666.1"/>
    <property type="molecule type" value="Genomic_DNA"/>
</dbReference>
<evidence type="ECO:0008006" key="3">
    <source>
        <dbReference type="Google" id="ProtNLM"/>
    </source>
</evidence>
<dbReference type="Gene3D" id="2.60.40.1120">
    <property type="entry name" value="Carboxypeptidase-like, regulatory domain"/>
    <property type="match status" value="1"/>
</dbReference>
<proteinExistence type="predicted"/>
<evidence type="ECO:0000313" key="2">
    <source>
        <dbReference type="Proteomes" id="UP000023541"/>
    </source>
</evidence>
<evidence type="ECO:0000313" key="1">
    <source>
        <dbReference type="EMBL" id="EZH75666.1"/>
    </source>
</evidence>
<protein>
    <recommendedName>
        <fullName evidence="3">TonB-dependent receptor</fullName>
    </recommendedName>
</protein>
<accession>A0A023C032</accession>
<dbReference type="eggNOG" id="ENOG5032PH2">
    <property type="taxonomic scope" value="Bacteria"/>
</dbReference>
<comment type="caution">
    <text evidence="1">The sequence shown here is derived from an EMBL/GenBank/DDBJ whole genome shotgun (WGS) entry which is preliminary data.</text>
</comment>
<dbReference type="Pfam" id="PF13620">
    <property type="entry name" value="CarboxypepD_reg"/>
    <property type="match status" value="1"/>
</dbReference>
<gene>
    <name evidence="1" type="ORF">ATO12_02430</name>
</gene>
<sequence>MGATIRGKIVDQKSKQPVKEAAITLTITGMTRLVDIAQVTDDFGSFLWNDLEPGAYDILIMAGGYTNRKISILLNTNEEQEIFIELF</sequence>
<dbReference type="RefSeq" id="WP_034238299.1">
    <property type="nucleotide sequence ID" value="NZ_AQRA01000001.1"/>
</dbReference>
<dbReference type="InterPro" id="IPR008969">
    <property type="entry name" value="CarboxyPept-like_regulatory"/>
</dbReference>
<dbReference type="AlphaFoldDB" id="A0A023C032"/>
<organism evidence="1 2">
    <name type="scientific">Aquimarina atlantica</name>
    <dbReference type="NCBI Taxonomy" id="1317122"/>
    <lineage>
        <taxon>Bacteria</taxon>
        <taxon>Pseudomonadati</taxon>
        <taxon>Bacteroidota</taxon>
        <taxon>Flavobacteriia</taxon>
        <taxon>Flavobacteriales</taxon>
        <taxon>Flavobacteriaceae</taxon>
        <taxon>Aquimarina</taxon>
    </lineage>
</organism>